<keyword evidence="2" id="KW-1133">Transmembrane helix</keyword>
<reference evidence="3 4" key="1">
    <citation type="submission" date="2023-12" db="EMBL/GenBank/DDBJ databases">
        <title>Genome sequencing and assembly of bacterial species from a model synthetic community.</title>
        <authorList>
            <person name="Hogle S.L."/>
        </authorList>
    </citation>
    <scope>NUCLEOTIDE SEQUENCE [LARGE SCALE GENOMIC DNA]</scope>
    <source>
        <strain evidence="3 4">HAMBI 2494</strain>
    </source>
</reference>
<keyword evidence="4" id="KW-1185">Reference proteome</keyword>
<feature type="transmembrane region" description="Helical" evidence="2">
    <location>
        <begin position="42"/>
        <end position="62"/>
    </location>
</feature>
<evidence type="ECO:0000256" key="1">
    <source>
        <dbReference type="SAM" id="MobiDB-lite"/>
    </source>
</evidence>
<dbReference type="EMBL" id="CP139965">
    <property type="protein sequence ID" value="WQD77234.1"/>
    <property type="molecule type" value="Genomic_DNA"/>
</dbReference>
<dbReference type="RefSeq" id="WP_114814757.1">
    <property type="nucleotide sequence ID" value="NZ_CP139965.1"/>
</dbReference>
<name>A0ABZ0WIQ5_9BURK</name>
<protein>
    <recommendedName>
        <fullName evidence="5">Lipoprotein</fullName>
    </recommendedName>
</protein>
<accession>A0ABZ0WIQ5</accession>
<evidence type="ECO:0000313" key="3">
    <source>
        <dbReference type="EMBL" id="WQD77234.1"/>
    </source>
</evidence>
<organism evidence="3 4">
    <name type="scientific">Paraburkholderia kururiensis</name>
    <dbReference type="NCBI Taxonomy" id="984307"/>
    <lineage>
        <taxon>Bacteria</taxon>
        <taxon>Pseudomonadati</taxon>
        <taxon>Pseudomonadota</taxon>
        <taxon>Betaproteobacteria</taxon>
        <taxon>Burkholderiales</taxon>
        <taxon>Burkholderiaceae</taxon>
        <taxon>Paraburkholderia</taxon>
    </lineage>
</organism>
<feature type="region of interest" description="Disordered" evidence="1">
    <location>
        <begin position="451"/>
        <end position="484"/>
    </location>
</feature>
<sequence>MQDTTSSAEVQHEACAKLHAKSHAKAQPEKPRSRTVHAKRGARAFASAVACAIALLGTAAWLTGCADAGSAERPTLEVAKARELGEDQRVLARVPSVGPLALQRTRALTLRDSGVDGSLMFARDVDFRVTGDIGFMIHDMSATLTPVKRGEPVVFDDPTSVVIAVHRGDVTLNADRLTAIFNRYLFQYQGSPLRNMRVVPQQGTLRITGQMWRDGWVPIALTGTLAMRHADELVFHAQHVEVAGASADHLMQAAHVKMADLLKVETPIARLEGDDVVMQVAKLTPPPALRMTITHIDVTPEGVRFTLDDPTNAIQQAIVWPESMPARGLRIVGGDVKFMRSMPMNIDMTIEPVNPAAPFVLDLYHYREQLAAGWLTFSEAGALDVRLASWPVVNGAAQAMQSAPMQIGSAAARYNDSFIRMQQASLAEARAQWRFVPAALRDASAQTASAATSGLSTVSMSPDAPSGTPTAQPADDERRSPGPAPFIHAENVDFYVTGRIGFHVRSLDAQLVAKQPGQPVNLDDPTQYDIRILGGEVVEPWPAMSALFNDYLLDYTPRSLNDLALTPQGNALRVTGGIKLWNHFPGVWLPTTMSGTIRVLDERHLAYAPQSVTVLGVPQAGLLRALDIPLSSLTPFARKGVALRGNELVFDQYTVFPPPVLRGHLESATVTQEGLVLKFRAEPHAPVIHAPASAGSSYIWIEAGDVKMFDSLVVNGRTLIHDSRANGPLHFDMYAYRRDVAKGTVKMALDGSLDVDLRPHAGAQMAAPQATGPSASLAADK</sequence>
<evidence type="ECO:0000256" key="2">
    <source>
        <dbReference type="SAM" id="Phobius"/>
    </source>
</evidence>
<dbReference type="Proteomes" id="UP001325479">
    <property type="component" value="Chromosome"/>
</dbReference>
<gene>
    <name evidence="3" type="ORF">U0042_24750</name>
</gene>
<proteinExistence type="predicted"/>
<keyword evidence="2" id="KW-0812">Transmembrane</keyword>
<keyword evidence="2" id="KW-0472">Membrane</keyword>
<evidence type="ECO:0008006" key="5">
    <source>
        <dbReference type="Google" id="ProtNLM"/>
    </source>
</evidence>
<evidence type="ECO:0000313" key="4">
    <source>
        <dbReference type="Proteomes" id="UP001325479"/>
    </source>
</evidence>